<keyword evidence="5" id="KW-0325">Glycoprotein</keyword>
<protein>
    <submittedName>
        <fullName evidence="8">ZPBP2 protein</fullName>
    </submittedName>
</protein>
<evidence type="ECO:0000256" key="2">
    <source>
        <dbReference type="ARBA" id="ARBA00004613"/>
    </source>
</evidence>
<dbReference type="PROSITE" id="PS50835">
    <property type="entry name" value="IG_LIKE"/>
    <property type="match status" value="1"/>
</dbReference>
<dbReference type="SUPFAM" id="SSF48726">
    <property type="entry name" value="Immunoglobulin"/>
    <property type="match status" value="1"/>
</dbReference>
<comment type="similarity">
    <text evidence="3">Belongs to the zona pellucida-binding protein Sp38 family.</text>
</comment>
<dbReference type="Pfam" id="PF20626">
    <property type="entry name" value="EGF_Sp38_C"/>
    <property type="match status" value="1"/>
</dbReference>
<comment type="subcellular location">
    <subcellularLocation>
        <location evidence="1">Cytoplasmic vesicle</location>
        <location evidence="1">Secretory vesicle</location>
        <location evidence="1">Acrosome</location>
    </subcellularLocation>
    <subcellularLocation>
        <location evidence="2">Secreted</location>
    </subcellularLocation>
</comment>
<dbReference type="GO" id="GO:0001669">
    <property type="term" value="C:acrosomal vesicle"/>
    <property type="evidence" value="ECO:0007669"/>
    <property type="project" value="UniProtKB-SubCell"/>
</dbReference>
<dbReference type="GO" id="GO:0002199">
    <property type="term" value="C:zona pellucida receptor complex"/>
    <property type="evidence" value="ECO:0007669"/>
    <property type="project" value="TreeGrafter"/>
</dbReference>
<evidence type="ECO:0000256" key="5">
    <source>
        <dbReference type="ARBA" id="ARBA00023180"/>
    </source>
</evidence>
<name>A0A7K4LE06_9AVES</name>
<dbReference type="InterPro" id="IPR048805">
    <property type="entry name" value="ZPBP1/2_C"/>
</dbReference>
<keyword evidence="9" id="KW-1185">Reference proteome</keyword>
<dbReference type="InterPro" id="IPR048806">
    <property type="entry name" value="ZPBP1/2_N"/>
</dbReference>
<evidence type="ECO:0000313" key="8">
    <source>
        <dbReference type="EMBL" id="NWJ02926.1"/>
    </source>
</evidence>
<comment type="caution">
    <text evidence="8">The sequence shown here is derived from an EMBL/GenBank/DDBJ whole genome shotgun (WGS) entry which is preliminary data.</text>
</comment>
<sequence length="289" mass="33256">VTVYVKVYTNSPFLVCMDLGLSQEEIIDPSYLWIGPDGKNLKGQTHTHLTETGKLMVVGFKESMSGTYTCTLSHKIIETETQDETEVSEAYKFMVYAYREPDYTYKISLRFTTKECKLAANKQFFEELKRILDNIISDLACHVIDPSYKCHSVKIPKQNLLHELFITFQVNPFAPGWEEVCNHLPYDCEDETNRRVQEARDHIEEFVNKQTYILKNDFITPPTIRYVDHSFEVTRIDSCRPGFGKNDITHNDCASCCVVCDPGTYSPNNEVTCRTCVRTQIKQYGAKSC</sequence>
<evidence type="ECO:0000256" key="4">
    <source>
        <dbReference type="ARBA" id="ARBA00022525"/>
    </source>
</evidence>
<dbReference type="AlphaFoldDB" id="A0A7K4LE06"/>
<dbReference type="PANTHER" id="PTHR15443">
    <property type="entry name" value="ZONA PELLUCIDA BINDING PROTEIN SP38"/>
    <property type="match status" value="1"/>
</dbReference>
<dbReference type="GO" id="GO:0007339">
    <property type="term" value="P:binding of sperm to zona pellucida"/>
    <property type="evidence" value="ECO:0007669"/>
    <property type="project" value="InterPro"/>
</dbReference>
<feature type="non-terminal residue" evidence="8">
    <location>
        <position position="1"/>
    </location>
</feature>
<feature type="non-terminal residue" evidence="8">
    <location>
        <position position="289"/>
    </location>
</feature>
<dbReference type="InterPro" id="IPR036179">
    <property type="entry name" value="Ig-like_dom_sf"/>
</dbReference>
<feature type="domain" description="Ig-like" evidence="7">
    <location>
        <begin position="1"/>
        <end position="88"/>
    </location>
</feature>
<dbReference type="InterPro" id="IPR007110">
    <property type="entry name" value="Ig-like_dom"/>
</dbReference>
<dbReference type="PANTHER" id="PTHR15443:SF4">
    <property type="entry name" value="ZONA PELLUCIDA-BINDING PROTEIN 2"/>
    <property type="match status" value="1"/>
</dbReference>
<evidence type="ECO:0000256" key="1">
    <source>
        <dbReference type="ARBA" id="ARBA00004218"/>
    </source>
</evidence>
<dbReference type="InterPro" id="IPR010857">
    <property type="entry name" value="Sp38-bd"/>
</dbReference>
<reference evidence="8 9" key="1">
    <citation type="submission" date="2019-09" db="EMBL/GenBank/DDBJ databases">
        <title>Bird 10,000 Genomes (B10K) Project - Family phase.</title>
        <authorList>
            <person name="Zhang G."/>
        </authorList>
    </citation>
    <scope>NUCLEOTIDE SEQUENCE [LARGE SCALE GENOMIC DNA]</scope>
    <source>
        <strain evidence="8">B10K-MSB-37135</strain>
        <tissue evidence="8">Heart</tissue>
    </source>
</reference>
<evidence type="ECO:0000256" key="3">
    <source>
        <dbReference type="ARBA" id="ARBA00007196"/>
    </source>
</evidence>
<keyword evidence="4" id="KW-0964">Secreted</keyword>
<dbReference type="Proteomes" id="UP000534426">
    <property type="component" value="Unassembled WGS sequence"/>
</dbReference>
<evidence type="ECO:0000313" key="9">
    <source>
        <dbReference type="Proteomes" id="UP000534426"/>
    </source>
</evidence>
<keyword evidence="6" id="KW-0968">Cytoplasmic vesicle</keyword>
<dbReference type="EMBL" id="VWPW01011375">
    <property type="protein sequence ID" value="NWJ02926.1"/>
    <property type="molecule type" value="Genomic_DNA"/>
</dbReference>
<gene>
    <name evidence="8" type="primary">Zpbp2</name>
    <name evidence="8" type="ORF">CRYUND_R05579</name>
</gene>
<evidence type="ECO:0000256" key="6">
    <source>
        <dbReference type="ARBA" id="ARBA00023329"/>
    </source>
</evidence>
<dbReference type="GO" id="GO:0001675">
    <property type="term" value="P:acrosome assembly"/>
    <property type="evidence" value="ECO:0007669"/>
    <property type="project" value="TreeGrafter"/>
</dbReference>
<dbReference type="GO" id="GO:0005576">
    <property type="term" value="C:extracellular region"/>
    <property type="evidence" value="ECO:0007669"/>
    <property type="project" value="UniProtKB-SubCell"/>
</dbReference>
<proteinExistence type="inferred from homology"/>
<dbReference type="Pfam" id="PF07354">
    <property type="entry name" value="Sp38"/>
    <property type="match status" value="1"/>
</dbReference>
<evidence type="ECO:0000259" key="7">
    <source>
        <dbReference type="PROSITE" id="PS50835"/>
    </source>
</evidence>
<accession>A0A7K4LE06</accession>
<organism evidence="8 9">
    <name type="scientific">Crypturellus undulatus</name>
    <dbReference type="NCBI Taxonomy" id="48396"/>
    <lineage>
        <taxon>Eukaryota</taxon>
        <taxon>Metazoa</taxon>
        <taxon>Chordata</taxon>
        <taxon>Craniata</taxon>
        <taxon>Vertebrata</taxon>
        <taxon>Euteleostomi</taxon>
        <taxon>Archelosauria</taxon>
        <taxon>Archosauria</taxon>
        <taxon>Dinosauria</taxon>
        <taxon>Saurischia</taxon>
        <taxon>Theropoda</taxon>
        <taxon>Coelurosauria</taxon>
        <taxon>Aves</taxon>
        <taxon>Palaeognathae</taxon>
        <taxon>Tinamiformes</taxon>
        <taxon>Tinamidae</taxon>
        <taxon>Crypturellus</taxon>
    </lineage>
</organism>